<dbReference type="PRINTS" id="PR00111">
    <property type="entry name" value="ABHYDROLASE"/>
</dbReference>
<dbReference type="AlphaFoldDB" id="A0A0W1R4N9"/>
<dbReference type="PANTHER" id="PTHR43433">
    <property type="entry name" value="HYDROLASE, ALPHA/BETA FOLD FAMILY PROTEIN"/>
    <property type="match status" value="1"/>
</dbReference>
<comment type="caution">
    <text evidence="2">The sequence shown here is derived from an EMBL/GenBank/DDBJ whole genome shotgun (WGS) entry which is preliminary data.</text>
</comment>
<dbReference type="Proteomes" id="UP000054387">
    <property type="component" value="Unassembled WGS sequence"/>
</dbReference>
<protein>
    <submittedName>
        <fullName evidence="2">3-oxoadipate enol-lactonase</fullName>
    </submittedName>
</protein>
<dbReference type="OrthoDB" id="247398at2157"/>
<dbReference type="RefSeq" id="WP_058583279.1">
    <property type="nucleotide sequence ID" value="NZ_LOPU01000034.1"/>
</dbReference>
<accession>A0A0W1R4N9</accession>
<feature type="domain" description="AB hydrolase-1" evidence="1">
    <location>
        <begin position="46"/>
        <end position="239"/>
    </location>
</feature>
<gene>
    <name evidence="2" type="ORF">AUR64_00615</name>
</gene>
<dbReference type="STRING" id="1514971.AUR64_00615"/>
<evidence type="ECO:0000313" key="3">
    <source>
        <dbReference type="Proteomes" id="UP000054387"/>
    </source>
</evidence>
<reference evidence="2 3" key="1">
    <citation type="submission" date="2015-12" db="EMBL/GenBank/DDBJ databases">
        <title>Haloprofundus marisrubri gen. nov., sp. nov., an extremely halophilic archaeon isolated from the Discovery deep brine-seawater interface in the Red Sea.</title>
        <authorList>
            <person name="Zhang G."/>
            <person name="Stingl U."/>
            <person name="Rashid M."/>
        </authorList>
    </citation>
    <scope>NUCLEOTIDE SEQUENCE [LARGE SCALE GENOMIC DNA]</scope>
    <source>
        <strain evidence="2 3">SB9</strain>
    </source>
</reference>
<dbReference type="InterPro" id="IPR050471">
    <property type="entry name" value="AB_hydrolase"/>
</dbReference>
<proteinExistence type="predicted"/>
<dbReference type="InterPro" id="IPR000073">
    <property type="entry name" value="AB_hydrolase_1"/>
</dbReference>
<name>A0A0W1R4N9_9EURY</name>
<dbReference type="Pfam" id="PF00561">
    <property type="entry name" value="Abhydrolase_1"/>
    <property type="match status" value="1"/>
</dbReference>
<evidence type="ECO:0000259" key="1">
    <source>
        <dbReference type="Pfam" id="PF00561"/>
    </source>
</evidence>
<dbReference type="SUPFAM" id="SSF53474">
    <property type="entry name" value="alpha/beta-Hydrolases"/>
    <property type="match status" value="1"/>
</dbReference>
<dbReference type="EMBL" id="LOPU01000034">
    <property type="protein sequence ID" value="KTG08198.1"/>
    <property type="molecule type" value="Genomic_DNA"/>
</dbReference>
<evidence type="ECO:0000313" key="2">
    <source>
        <dbReference type="EMBL" id="KTG08198.1"/>
    </source>
</evidence>
<dbReference type="InterPro" id="IPR029058">
    <property type="entry name" value="AB_hydrolase_fold"/>
</dbReference>
<dbReference type="Gene3D" id="3.40.50.1820">
    <property type="entry name" value="alpha/beta hydrolase"/>
    <property type="match status" value="1"/>
</dbReference>
<dbReference type="PANTHER" id="PTHR43433:SF5">
    <property type="entry name" value="AB HYDROLASE-1 DOMAIN-CONTAINING PROTEIN"/>
    <property type="match status" value="1"/>
</dbReference>
<keyword evidence="3" id="KW-1185">Reference proteome</keyword>
<sequence length="262" mass="27782">MATATNGGVSLHYQTDGDGETVAFVGDAGYGAWQWGWQHAVVAGPFESLVYDHRGVGRSDVPDGPYTVGELAQDLEVVLADHGVRKAHLVAAGLGGMVALQTALSSNRVASLTLLATAATGAEPELDSLRADPRDHDALRRTTEAGLSEAFVDRHPDVVDRIVAWRADEDASPAAWEAQAAAVEGFDVSDRLYEVTVPTLVLHGTADSVWPVESGRELADELPRGTFEAVDGAAHLVGVEASKDVNDRLLAFLEEQADAEYL</sequence>
<organism evidence="2 3">
    <name type="scientific">Haloprofundus marisrubri</name>
    <dbReference type="NCBI Taxonomy" id="1514971"/>
    <lineage>
        <taxon>Archaea</taxon>
        <taxon>Methanobacteriati</taxon>
        <taxon>Methanobacteriota</taxon>
        <taxon>Stenosarchaea group</taxon>
        <taxon>Halobacteria</taxon>
        <taxon>Halobacteriales</taxon>
        <taxon>Haloferacaceae</taxon>
        <taxon>Haloprofundus</taxon>
    </lineage>
</organism>